<dbReference type="GO" id="GO:0008360">
    <property type="term" value="P:regulation of cell shape"/>
    <property type="evidence" value="ECO:0007669"/>
    <property type="project" value="UniProtKB-KW"/>
</dbReference>
<dbReference type="PROSITE" id="PS51387">
    <property type="entry name" value="FAD_PCMH"/>
    <property type="match status" value="1"/>
</dbReference>
<dbReference type="GO" id="GO:0009252">
    <property type="term" value="P:peptidoglycan biosynthetic process"/>
    <property type="evidence" value="ECO:0007669"/>
    <property type="project" value="UniProtKB-UniPathway"/>
</dbReference>
<comment type="cofactor">
    <cofactor evidence="1">
        <name>FAD</name>
        <dbReference type="ChEBI" id="CHEBI:57692"/>
    </cofactor>
</comment>
<dbReference type="InterPro" id="IPR016169">
    <property type="entry name" value="FAD-bd_PCMH_sub2"/>
</dbReference>
<dbReference type="SUPFAM" id="SSF55205">
    <property type="entry name" value="EPT/RTPC-like"/>
    <property type="match status" value="1"/>
</dbReference>
<dbReference type="Pfam" id="PF01565">
    <property type="entry name" value="FAD_binding_4"/>
    <property type="match status" value="1"/>
</dbReference>
<dbReference type="InterPro" id="IPR001986">
    <property type="entry name" value="Enolpyruvate_Tfrase_dom"/>
</dbReference>
<comment type="function">
    <text evidence="2">Cell wall formation.</text>
</comment>
<dbReference type="InterPro" id="IPR016167">
    <property type="entry name" value="FAD-bd_PCMH_sub1"/>
</dbReference>
<keyword evidence="13" id="KW-0573">Peptidoglycan synthesis</keyword>
<evidence type="ECO:0000259" key="18">
    <source>
        <dbReference type="PROSITE" id="PS51387"/>
    </source>
</evidence>
<evidence type="ECO:0000313" key="19">
    <source>
        <dbReference type="EMBL" id="QHT89178.1"/>
    </source>
</evidence>
<dbReference type="Gene3D" id="3.90.78.10">
    <property type="entry name" value="UDP-N-acetylenolpyruvoylglucosamine reductase, C-terminal domain"/>
    <property type="match status" value="1"/>
</dbReference>
<dbReference type="EC" id="1.3.1.98" evidence="5"/>
<keyword evidence="9" id="KW-0808">Transferase</keyword>
<evidence type="ECO:0000256" key="3">
    <source>
        <dbReference type="ARBA" id="ARBA00004496"/>
    </source>
</evidence>
<dbReference type="GO" id="GO:0008762">
    <property type="term" value="F:UDP-N-acetylmuramate dehydrogenase activity"/>
    <property type="evidence" value="ECO:0007669"/>
    <property type="project" value="UniProtKB-EC"/>
</dbReference>
<keyword evidence="15" id="KW-0131">Cell cycle</keyword>
<keyword evidence="6" id="KW-0963">Cytoplasm</keyword>
<evidence type="ECO:0000256" key="1">
    <source>
        <dbReference type="ARBA" id="ARBA00001974"/>
    </source>
</evidence>
<dbReference type="InterPro" id="IPR011601">
    <property type="entry name" value="MurB_C"/>
</dbReference>
<dbReference type="EMBL" id="MN740136">
    <property type="protein sequence ID" value="QHT89178.1"/>
    <property type="molecule type" value="Genomic_DNA"/>
</dbReference>
<evidence type="ECO:0000256" key="7">
    <source>
        <dbReference type="ARBA" id="ARBA00022618"/>
    </source>
</evidence>
<dbReference type="Gene3D" id="3.30.465.10">
    <property type="match status" value="1"/>
</dbReference>
<comment type="pathway">
    <text evidence="4">Cell wall biogenesis; peptidoglycan biosynthesis.</text>
</comment>
<evidence type="ECO:0000256" key="10">
    <source>
        <dbReference type="ARBA" id="ARBA00022827"/>
    </source>
</evidence>
<evidence type="ECO:0000256" key="14">
    <source>
        <dbReference type="ARBA" id="ARBA00023002"/>
    </source>
</evidence>
<dbReference type="InterPro" id="IPR036968">
    <property type="entry name" value="Enolpyruvate_Tfrase_sf"/>
</dbReference>
<dbReference type="GO" id="GO:0005829">
    <property type="term" value="C:cytosol"/>
    <property type="evidence" value="ECO:0007669"/>
    <property type="project" value="TreeGrafter"/>
</dbReference>
<evidence type="ECO:0000256" key="11">
    <source>
        <dbReference type="ARBA" id="ARBA00022857"/>
    </source>
</evidence>
<dbReference type="Pfam" id="PF02873">
    <property type="entry name" value="MurB_C"/>
    <property type="match status" value="1"/>
</dbReference>
<keyword evidence="14" id="KW-0560">Oxidoreductase</keyword>
<dbReference type="InterPro" id="IPR013792">
    <property type="entry name" value="RNA3'P_cycl/enolpyr_Trfase_a/b"/>
</dbReference>
<dbReference type="GO" id="GO:0071949">
    <property type="term" value="F:FAD binding"/>
    <property type="evidence" value="ECO:0007669"/>
    <property type="project" value="InterPro"/>
</dbReference>
<evidence type="ECO:0000256" key="8">
    <source>
        <dbReference type="ARBA" id="ARBA00022630"/>
    </source>
</evidence>
<dbReference type="PANTHER" id="PTHR21071:SF4">
    <property type="entry name" value="UDP-N-ACETYLENOLPYRUVOYLGLUCOSAMINE REDUCTASE"/>
    <property type="match status" value="1"/>
</dbReference>
<keyword evidence="8" id="KW-0285">Flavoprotein</keyword>
<evidence type="ECO:0000256" key="16">
    <source>
        <dbReference type="ARBA" id="ARBA00023316"/>
    </source>
</evidence>
<dbReference type="HAMAP" id="MF_00037">
    <property type="entry name" value="MurB"/>
    <property type="match status" value="1"/>
</dbReference>
<protein>
    <recommendedName>
        <fullName evidence="5">UDP-N-acetylmuramate dehydrogenase</fullName>
        <ecNumber evidence="5">1.3.1.98</ecNumber>
    </recommendedName>
</protein>
<evidence type="ECO:0000256" key="4">
    <source>
        <dbReference type="ARBA" id="ARBA00004752"/>
    </source>
</evidence>
<evidence type="ECO:0000256" key="2">
    <source>
        <dbReference type="ARBA" id="ARBA00003921"/>
    </source>
</evidence>
<feature type="domain" description="FAD-binding PCMH-type" evidence="18">
    <location>
        <begin position="424"/>
        <end position="581"/>
    </location>
</feature>
<reference evidence="19" key="1">
    <citation type="journal article" date="2020" name="Nature">
        <title>Giant virus diversity and host interactions through global metagenomics.</title>
        <authorList>
            <person name="Schulz F."/>
            <person name="Roux S."/>
            <person name="Paez-Espino D."/>
            <person name="Jungbluth S."/>
            <person name="Walsh D.A."/>
            <person name="Denef V.J."/>
            <person name="McMahon K.D."/>
            <person name="Konstantinidis K.T."/>
            <person name="Eloe-Fadrosh E.A."/>
            <person name="Kyrpides N.C."/>
            <person name="Woyke T."/>
        </authorList>
    </citation>
    <scope>NUCLEOTIDE SEQUENCE</scope>
    <source>
        <strain evidence="19">GVMAG-M-3300023184-53</strain>
    </source>
</reference>
<keyword evidence="10" id="KW-0274">FAD</keyword>
<dbReference type="SUPFAM" id="SSF56176">
    <property type="entry name" value="FAD-binding/transporter-associated domain-like"/>
    <property type="match status" value="1"/>
</dbReference>
<sequence length="691" mass="80149">MITINKAKNSLLPIVCATLLKKGKYIFNNVRMIDDLKIILQLIIQFNVKYYFKKSNLIIDTTRITIPNKLHYRENTRASYYLIGSTIHYNNCSFYFGNGCDIHHESRKINYHLDLITLSGKEYTIINGMLTVTGTFTNKNVYYRFQKPSVGATINAILLFCKLKISSIFDNYAKDPYIFDVIKFIRKLGFYVYYNETYIVLNGNKTTNINKVVYHNVIPDPIETLSYIILSAITLPNNTISWYTIKNVKIKNLGESLNLLNEIGITLVRSKKQGSFFIKKNVLKPFVIETGYFPKVYTDAQPFFCILALFIGGCTITETIWDNRFNYIHEINKLGYDIKLNNNVVQVSSVKKTNIENYIFNCTDLRGGMAVYMLLKLSKKPFKMNNEHIIKRGYYNYKQNVKKIINNNFFIYTNYRVKNHSNIKIGGKSKYFCELNDVIELKYLKYFDRFKVIGTGCNIYFDKYYPGMIIKNNLTGITLIEDTTDYLKVKAMSGTLLMDLVTYCYNYSADLSKLAGIPGTIGGAVYGNVGAYNMEISNFVIECELFNNKLTDLDFEYRSSIFKKNKLNDIIISVTFCVKKGINIKESITNILEIRNKKFNYSNTLGCIFKNNKDYYAWQMIDMLNLRGKIINNIHILENHPNIFVNVGNASVNDLKKLINRIINELKDKKIIIEQEIEIIKDERFFNNSVL</sequence>
<evidence type="ECO:0000256" key="6">
    <source>
        <dbReference type="ARBA" id="ARBA00022490"/>
    </source>
</evidence>
<evidence type="ECO:0000256" key="5">
    <source>
        <dbReference type="ARBA" id="ARBA00012518"/>
    </source>
</evidence>
<keyword evidence="7" id="KW-0132">Cell division</keyword>
<dbReference type="GO" id="GO:0051301">
    <property type="term" value="P:cell division"/>
    <property type="evidence" value="ECO:0007669"/>
    <property type="project" value="UniProtKB-KW"/>
</dbReference>
<evidence type="ECO:0000256" key="9">
    <source>
        <dbReference type="ARBA" id="ARBA00022679"/>
    </source>
</evidence>
<dbReference type="InterPro" id="IPR016166">
    <property type="entry name" value="FAD-bd_PCMH"/>
</dbReference>
<dbReference type="InterPro" id="IPR036318">
    <property type="entry name" value="FAD-bd_PCMH-like_sf"/>
</dbReference>
<dbReference type="InterPro" id="IPR006094">
    <property type="entry name" value="Oxid_FAD_bind_N"/>
</dbReference>
<evidence type="ECO:0000256" key="12">
    <source>
        <dbReference type="ARBA" id="ARBA00022960"/>
    </source>
</evidence>
<evidence type="ECO:0000256" key="17">
    <source>
        <dbReference type="ARBA" id="ARBA00048914"/>
    </source>
</evidence>
<dbReference type="SUPFAM" id="SSF56194">
    <property type="entry name" value="Uridine diphospho-N-Acetylenolpyruvylglucosamine reductase, MurB, C-terminal domain"/>
    <property type="match status" value="1"/>
</dbReference>
<dbReference type="InterPro" id="IPR003170">
    <property type="entry name" value="MurB"/>
</dbReference>
<comment type="catalytic activity">
    <reaction evidence="17">
        <text>UDP-N-acetyl-alpha-D-muramate + NADP(+) = UDP-N-acetyl-3-O-(1-carboxyvinyl)-alpha-D-glucosamine + NADPH + H(+)</text>
        <dbReference type="Rhea" id="RHEA:12248"/>
        <dbReference type="ChEBI" id="CHEBI:15378"/>
        <dbReference type="ChEBI" id="CHEBI:57783"/>
        <dbReference type="ChEBI" id="CHEBI:58349"/>
        <dbReference type="ChEBI" id="CHEBI:68483"/>
        <dbReference type="ChEBI" id="CHEBI:70757"/>
        <dbReference type="EC" id="1.3.1.98"/>
    </reaction>
</comment>
<dbReference type="UniPathway" id="UPA00219"/>
<proteinExistence type="inferred from homology"/>
<dbReference type="Gene3D" id="3.65.10.10">
    <property type="entry name" value="Enolpyruvate transferase domain"/>
    <property type="match status" value="2"/>
</dbReference>
<dbReference type="Gene3D" id="3.30.43.10">
    <property type="entry name" value="Uridine Diphospho-n-acetylenolpyruvylglucosamine Reductase, domain 2"/>
    <property type="match status" value="1"/>
</dbReference>
<comment type="subcellular location">
    <subcellularLocation>
        <location evidence="3">Cytoplasm</location>
    </subcellularLocation>
</comment>
<evidence type="ECO:0000256" key="15">
    <source>
        <dbReference type="ARBA" id="ARBA00023306"/>
    </source>
</evidence>
<dbReference type="GO" id="GO:0016765">
    <property type="term" value="F:transferase activity, transferring alkyl or aryl (other than methyl) groups"/>
    <property type="evidence" value="ECO:0007669"/>
    <property type="project" value="InterPro"/>
</dbReference>
<accession>A0A6C0I825</accession>
<keyword evidence="11" id="KW-0521">NADP</keyword>
<organism evidence="19">
    <name type="scientific">viral metagenome</name>
    <dbReference type="NCBI Taxonomy" id="1070528"/>
    <lineage>
        <taxon>unclassified sequences</taxon>
        <taxon>metagenomes</taxon>
        <taxon>organismal metagenomes</taxon>
    </lineage>
</organism>
<keyword evidence="12" id="KW-0133">Cell shape</keyword>
<dbReference type="PANTHER" id="PTHR21071">
    <property type="entry name" value="UDP-N-ACETYLENOLPYRUVOYLGLUCOSAMINE REDUCTASE"/>
    <property type="match status" value="1"/>
</dbReference>
<keyword evidence="16" id="KW-0961">Cell wall biogenesis/degradation</keyword>
<dbReference type="InterPro" id="IPR036635">
    <property type="entry name" value="MurB_C_sf"/>
</dbReference>
<evidence type="ECO:0000256" key="13">
    <source>
        <dbReference type="ARBA" id="ARBA00022984"/>
    </source>
</evidence>
<dbReference type="Pfam" id="PF00275">
    <property type="entry name" value="EPSP_synthase"/>
    <property type="match status" value="1"/>
</dbReference>
<dbReference type="AlphaFoldDB" id="A0A6C0I825"/>
<dbReference type="GO" id="GO:0071555">
    <property type="term" value="P:cell wall organization"/>
    <property type="evidence" value="ECO:0007669"/>
    <property type="project" value="UniProtKB-KW"/>
</dbReference>
<name>A0A6C0I825_9ZZZZ</name>